<organism evidence="1 2">
    <name type="scientific">Colletotrichum gloeosporioides (strain Cg-14)</name>
    <name type="common">Anthracnose fungus</name>
    <name type="synonym">Glomerella cingulata</name>
    <dbReference type="NCBI Taxonomy" id="1237896"/>
    <lineage>
        <taxon>Eukaryota</taxon>
        <taxon>Fungi</taxon>
        <taxon>Dikarya</taxon>
        <taxon>Ascomycota</taxon>
        <taxon>Pezizomycotina</taxon>
        <taxon>Sordariomycetes</taxon>
        <taxon>Hypocreomycetidae</taxon>
        <taxon>Glomerellales</taxon>
        <taxon>Glomerellaceae</taxon>
        <taxon>Colletotrichum</taxon>
        <taxon>Colletotrichum gloeosporioides species complex</taxon>
    </lineage>
</organism>
<dbReference type="OrthoDB" id="420046at2759"/>
<evidence type="ECO:0000313" key="2">
    <source>
        <dbReference type="Proteomes" id="UP000015530"/>
    </source>
</evidence>
<dbReference type="Proteomes" id="UP000015530">
    <property type="component" value="Unassembled WGS sequence"/>
</dbReference>
<comment type="caution">
    <text evidence="1">The sequence shown here is derived from an EMBL/GenBank/DDBJ whole genome shotgun (WGS) entry which is preliminary data.</text>
</comment>
<dbReference type="EMBL" id="AMYD01001072">
    <property type="protein sequence ID" value="EQB54685.1"/>
    <property type="molecule type" value="Genomic_DNA"/>
</dbReference>
<dbReference type="eggNOG" id="KOG1549">
    <property type="taxonomic scope" value="Eukaryota"/>
</dbReference>
<reference evidence="2" key="1">
    <citation type="journal article" date="2013" name="Mol. Plant Microbe Interact.">
        <title>Global aspects of pacC regulation of pathogenicity genes in Colletotrichum gloeosporioides as revealed by transcriptome analysis.</title>
        <authorList>
            <person name="Alkan N."/>
            <person name="Meng X."/>
            <person name="Friedlander G."/>
            <person name="Reuveni E."/>
            <person name="Sukno S."/>
            <person name="Sherman A."/>
            <person name="Thon M."/>
            <person name="Fluhr R."/>
            <person name="Prusky D."/>
        </authorList>
    </citation>
    <scope>NUCLEOTIDE SEQUENCE [LARGE SCALE GENOMIC DNA]</scope>
    <source>
        <strain evidence="2">Cg-14</strain>
    </source>
</reference>
<dbReference type="STRING" id="1237896.T0M1S1"/>
<sequence length="43" mass="4535">MSAQIDIAATRAKFPALSQDQVFFDNAGGSQTLGTVIDSPMFS</sequence>
<dbReference type="AlphaFoldDB" id="T0M1S1"/>
<keyword evidence="1" id="KW-0032">Aminotransferase</keyword>
<dbReference type="GO" id="GO:0008483">
    <property type="term" value="F:transaminase activity"/>
    <property type="evidence" value="ECO:0007669"/>
    <property type="project" value="UniProtKB-KW"/>
</dbReference>
<name>T0M1S1_COLGC</name>
<gene>
    <name evidence="1" type="ORF">CGLO_05444</name>
</gene>
<proteinExistence type="predicted"/>
<accession>T0M1S1</accession>
<protein>
    <submittedName>
        <fullName evidence="1">Aminotransferase class-V</fullName>
    </submittedName>
</protein>
<evidence type="ECO:0000313" key="1">
    <source>
        <dbReference type="EMBL" id="EQB54685.1"/>
    </source>
</evidence>
<keyword evidence="1" id="KW-0808">Transferase</keyword>
<dbReference type="HOGENOM" id="CLU_3242094_0_0_1"/>